<dbReference type="InterPro" id="IPR036761">
    <property type="entry name" value="TTHA0802/YceI-like_sf"/>
</dbReference>
<evidence type="ECO:0000256" key="1">
    <source>
        <dbReference type="ARBA" id="ARBA00008812"/>
    </source>
</evidence>
<dbReference type="Pfam" id="PF04264">
    <property type="entry name" value="YceI"/>
    <property type="match status" value="1"/>
</dbReference>
<dbReference type="STRING" id="882082.SaccyDRAFT_4875"/>
<sequence>MASGQADSSSVATPRPGHYEIDIANSTVAFTTRHLFGLLSVPGTFAISGGTANVAEPITESGVEVEIDAASFRTPTPLRDKVVRSAMYLNTARYPTITFSSKQWDGETLTGTLTVCGVASPVVLHVTESSVDEHSFTARATARVDRTDFGVTATRGMLDRYLDFTLTVRFVRQ</sequence>
<dbReference type="OrthoDB" id="9811006at2"/>
<dbReference type="SUPFAM" id="SSF101874">
    <property type="entry name" value="YceI-like"/>
    <property type="match status" value="1"/>
</dbReference>
<dbReference type="Proteomes" id="UP000002791">
    <property type="component" value="Chromosome"/>
</dbReference>
<dbReference type="Gene3D" id="2.40.128.110">
    <property type="entry name" value="Lipid/polyisoprenoid-binding, YceI-like"/>
    <property type="match status" value="1"/>
</dbReference>
<accession>H5XMC5</accession>
<reference evidence="3 4" key="1">
    <citation type="submission" date="2011-11" db="EMBL/GenBank/DDBJ databases">
        <title>The Noncontiguous Finished sequence of Saccharomonospora cyanea NA-134.</title>
        <authorList>
            <consortium name="US DOE Joint Genome Institute"/>
            <person name="Lucas S."/>
            <person name="Han J."/>
            <person name="Lapidus A."/>
            <person name="Cheng J.-F."/>
            <person name="Goodwin L."/>
            <person name="Pitluck S."/>
            <person name="Peters L."/>
            <person name="Ovchinnikova G."/>
            <person name="Lu M."/>
            <person name="Detter J.C."/>
            <person name="Han C."/>
            <person name="Tapia R."/>
            <person name="Land M."/>
            <person name="Hauser L."/>
            <person name="Kyrpides N."/>
            <person name="Ivanova N."/>
            <person name="Pagani I."/>
            <person name="Brambilla E.-M."/>
            <person name="Klenk H.-P."/>
            <person name="Woyke T."/>
        </authorList>
    </citation>
    <scope>NUCLEOTIDE SEQUENCE [LARGE SCALE GENOMIC DNA]</scope>
    <source>
        <strain evidence="3 4">NA-134</strain>
    </source>
</reference>
<dbReference type="PANTHER" id="PTHR34406:SF1">
    <property type="entry name" value="PROTEIN YCEI"/>
    <property type="match status" value="1"/>
</dbReference>
<dbReference type="SMART" id="SM00867">
    <property type="entry name" value="YceI"/>
    <property type="match status" value="1"/>
</dbReference>
<dbReference type="InterPro" id="IPR007372">
    <property type="entry name" value="Lipid/polyisoprenoid-bd_YceI"/>
</dbReference>
<protein>
    <recommendedName>
        <fullName evidence="2">Lipid/polyisoprenoid-binding YceI-like domain-containing protein</fullName>
    </recommendedName>
</protein>
<evidence type="ECO:0000313" key="3">
    <source>
        <dbReference type="EMBL" id="EHR63676.1"/>
    </source>
</evidence>
<dbReference type="AlphaFoldDB" id="H5XMC5"/>
<dbReference type="eggNOG" id="COG2353">
    <property type="taxonomic scope" value="Bacteria"/>
</dbReference>
<keyword evidence="4" id="KW-1185">Reference proteome</keyword>
<proteinExistence type="inferred from homology"/>
<evidence type="ECO:0000313" key="4">
    <source>
        <dbReference type="Proteomes" id="UP000002791"/>
    </source>
</evidence>
<name>H5XMC5_9PSEU</name>
<organism evidence="3 4">
    <name type="scientific">Saccharomonospora cyanea NA-134</name>
    <dbReference type="NCBI Taxonomy" id="882082"/>
    <lineage>
        <taxon>Bacteria</taxon>
        <taxon>Bacillati</taxon>
        <taxon>Actinomycetota</taxon>
        <taxon>Actinomycetes</taxon>
        <taxon>Pseudonocardiales</taxon>
        <taxon>Pseudonocardiaceae</taxon>
        <taxon>Saccharomonospora</taxon>
    </lineage>
</organism>
<evidence type="ECO:0000259" key="2">
    <source>
        <dbReference type="SMART" id="SM00867"/>
    </source>
</evidence>
<dbReference type="EMBL" id="CM001440">
    <property type="protein sequence ID" value="EHR63676.1"/>
    <property type="molecule type" value="Genomic_DNA"/>
</dbReference>
<feature type="domain" description="Lipid/polyisoprenoid-binding YceI-like" evidence="2">
    <location>
        <begin position="18"/>
        <end position="171"/>
    </location>
</feature>
<dbReference type="HOGENOM" id="CLU_071003_3_1_11"/>
<dbReference type="RefSeq" id="WP_005460123.1">
    <property type="nucleotide sequence ID" value="NZ_CM001440.1"/>
</dbReference>
<comment type="similarity">
    <text evidence="1">Belongs to the UPF0312 family.</text>
</comment>
<gene>
    <name evidence="3" type="ORF">SaccyDRAFT_4875</name>
</gene>
<dbReference type="PANTHER" id="PTHR34406">
    <property type="entry name" value="PROTEIN YCEI"/>
    <property type="match status" value="1"/>
</dbReference>